<dbReference type="RefSeq" id="WP_073252371.1">
    <property type="nucleotide sequence ID" value="NZ_FRCS01000001.1"/>
</dbReference>
<dbReference type="InterPro" id="IPR018958">
    <property type="entry name" value="Knr4/Smi1-like_dom"/>
</dbReference>
<dbReference type="Pfam" id="PF09346">
    <property type="entry name" value="SMI1_KNR4"/>
    <property type="match status" value="1"/>
</dbReference>
<proteinExistence type="predicted"/>
<evidence type="ECO:0000313" key="2">
    <source>
        <dbReference type="EMBL" id="SHM71001.1"/>
    </source>
</evidence>
<gene>
    <name evidence="2" type="ORF">SAMN05443668_1011308</name>
</gene>
<organism evidence="2 3">
    <name type="scientific">Cryptosporangium aurantiacum</name>
    <dbReference type="NCBI Taxonomy" id="134849"/>
    <lineage>
        <taxon>Bacteria</taxon>
        <taxon>Bacillati</taxon>
        <taxon>Actinomycetota</taxon>
        <taxon>Actinomycetes</taxon>
        <taxon>Cryptosporangiales</taxon>
        <taxon>Cryptosporangiaceae</taxon>
        <taxon>Cryptosporangium</taxon>
    </lineage>
</organism>
<accession>A0A1M7KZZ0</accession>
<dbReference type="Gene3D" id="3.40.1580.10">
    <property type="entry name" value="SMI1/KNR4-like"/>
    <property type="match status" value="1"/>
</dbReference>
<evidence type="ECO:0000313" key="3">
    <source>
        <dbReference type="Proteomes" id="UP000184440"/>
    </source>
</evidence>
<name>A0A1M7KZZ0_9ACTN</name>
<feature type="domain" description="Knr4/Smi1-like" evidence="1">
    <location>
        <begin position="24"/>
        <end position="135"/>
    </location>
</feature>
<dbReference type="EMBL" id="FRCS01000001">
    <property type="protein sequence ID" value="SHM71001.1"/>
    <property type="molecule type" value="Genomic_DNA"/>
</dbReference>
<dbReference type="AlphaFoldDB" id="A0A1M7KZZ0"/>
<dbReference type="SMART" id="SM00860">
    <property type="entry name" value="SMI1_KNR4"/>
    <property type="match status" value="1"/>
</dbReference>
<keyword evidence="3" id="KW-1185">Reference proteome</keyword>
<protein>
    <submittedName>
        <fullName evidence="2">SMI1 / KNR4 family (SUKH-1)</fullName>
    </submittedName>
</protein>
<dbReference type="SUPFAM" id="SSF160631">
    <property type="entry name" value="SMI1/KNR4-like"/>
    <property type="match status" value="1"/>
</dbReference>
<dbReference type="OrthoDB" id="3295489at2"/>
<evidence type="ECO:0000259" key="1">
    <source>
        <dbReference type="SMART" id="SM00860"/>
    </source>
</evidence>
<dbReference type="Proteomes" id="UP000184440">
    <property type="component" value="Unassembled WGS sequence"/>
</dbReference>
<reference evidence="2 3" key="1">
    <citation type="submission" date="2016-11" db="EMBL/GenBank/DDBJ databases">
        <authorList>
            <person name="Jaros S."/>
            <person name="Januszkiewicz K."/>
            <person name="Wedrychowicz H."/>
        </authorList>
    </citation>
    <scope>NUCLEOTIDE SEQUENCE [LARGE SCALE GENOMIC DNA]</scope>
    <source>
        <strain evidence="2 3">DSM 46144</strain>
    </source>
</reference>
<sequence length="144" mass="15454">MESLGRVTELIFGAVRAPEEVLEGASPAQLARLEERLGRKLPEELGALLTICNGGALGPGGIYGQRPDNTYLDLPSVLELFPEWAALGWLPVAGDGCGNYWVLLGDGRVGFVDTMSHSGALDRVSDPDLFSFVERILVDDQVAK</sequence>
<dbReference type="InterPro" id="IPR037883">
    <property type="entry name" value="Knr4/Smi1-like_sf"/>
</dbReference>